<dbReference type="InterPro" id="IPR011161">
    <property type="entry name" value="MHC_I-like_Ag-recog"/>
</dbReference>
<evidence type="ECO:0000256" key="3">
    <source>
        <dbReference type="ARBA" id="ARBA00006909"/>
    </source>
</evidence>
<evidence type="ECO:0000256" key="4">
    <source>
        <dbReference type="ARBA" id="ARBA00022451"/>
    </source>
</evidence>
<dbReference type="EMBL" id="AGTP01099490">
    <property type="status" value="NOT_ANNOTATED_CDS"/>
    <property type="molecule type" value="Genomic_DNA"/>
</dbReference>
<dbReference type="GO" id="GO:0042605">
    <property type="term" value="F:peptide antigen binding"/>
    <property type="evidence" value="ECO:0007669"/>
    <property type="project" value="TreeGrafter"/>
</dbReference>
<dbReference type="PANTHER" id="PTHR16675">
    <property type="entry name" value="MHC CLASS I-RELATED"/>
    <property type="match status" value="1"/>
</dbReference>
<dbReference type="Pfam" id="PF07654">
    <property type="entry name" value="C1-set"/>
    <property type="match status" value="1"/>
</dbReference>
<dbReference type="InterPro" id="IPR050208">
    <property type="entry name" value="MHC_class-I_related"/>
</dbReference>
<sequence length="370" mass="41869">MVCTLSTGDFLLSRVSLLLLPTRVRSFCLATLDTRLPSPGSHSMRYFYTAVSRPDGEPRFITMGYVDDSHDAKTPRMEPRASWIEQEGPEYWELETLTAKSDIPSDQVNLKTLRGYYNQSAGSSHFIQRTYGCDVGTDGRLLRGYVQIAYNGVDYLVLNKDLRSWTAAQMTGSKWEADGAAEHHRTYLEGRCVERLTRYPGEREGAAISVFFPSDPPKTHVTHHPNPEGDITLRCWALGFYPKEITQTWQRDGEDQTQDMELVETRPAGNGNFQKWAAVVVPAGEEQRYTCHVHHEELPESFTLRWEPPSQSTIRFLRIVVGLILLGAVVTGAVVAFVLWRKKNTDRESVKKGPYAPAACKYEEYGSLRP</sequence>
<evidence type="ECO:0000256" key="8">
    <source>
        <dbReference type="ARBA" id="ARBA00023136"/>
    </source>
</evidence>
<reference evidence="15" key="1">
    <citation type="submission" date="2011-11" db="EMBL/GenBank/DDBJ databases">
        <title>The Draft Genome of Spermophilus tridecemlineatus.</title>
        <authorList>
            <consortium name="The Broad Institute Genome Assembly &amp; Analysis Group"/>
            <consortium name="Computational R&amp;D Group"/>
            <consortium name="and Sequencing Platform"/>
            <person name="Di Palma F."/>
            <person name="Alfoldi J."/>
            <person name="Johnson J."/>
            <person name="Berlin A."/>
            <person name="Gnerre S."/>
            <person name="Jaffe D."/>
            <person name="MacCallum I."/>
            <person name="Young S."/>
            <person name="Walker B.J."/>
            <person name="Lindblad-Toh K."/>
        </authorList>
    </citation>
    <scope>NUCLEOTIDE SEQUENCE [LARGE SCALE GENOMIC DNA]</scope>
</reference>
<dbReference type="FunFam" id="2.60.40.10:FF:000014">
    <property type="entry name" value="H-2 class I histocompatibility antigen, alpha chain"/>
    <property type="match status" value="1"/>
</dbReference>
<evidence type="ECO:0000256" key="5">
    <source>
        <dbReference type="ARBA" id="ARBA00022692"/>
    </source>
</evidence>
<feature type="signal peptide" evidence="12">
    <location>
        <begin position="1"/>
        <end position="26"/>
    </location>
</feature>
<evidence type="ECO:0000256" key="1">
    <source>
        <dbReference type="ARBA" id="ARBA00002297"/>
    </source>
</evidence>
<keyword evidence="5 11" id="KW-0812">Transmembrane</keyword>
<evidence type="ECO:0000256" key="6">
    <source>
        <dbReference type="ARBA" id="ARBA00022859"/>
    </source>
</evidence>
<comment type="subcellular location">
    <subcellularLocation>
        <location evidence="2">Membrane</location>
        <topology evidence="2">Single-pass type I membrane protein</topology>
    </subcellularLocation>
</comment>
<dbReference type="GO" id="GO:0009897">
    <property type="term" value="C:external side of plasma membrane"/>
    <property type="evidence" value="ECO:0007669"/>
    <property type="project" value="TreeGrafter"/>
</dbReference>
<evidence type="ECO:0000313" key="15">
    <source>
        <dbReference type="Proteomes" id="UP000005215"/>
    </source>
</evidence>
<dbReference type="GO" id="GO:0001916">
    <property type="term" value="P:positive regulation of T cell mediated cytotoxicity"/>
    <property type="evidence" value="ECO:0007669"/>
    <property type="project" value="TreeGrafter"/>
</dbReference>
<keyword evidence="4" id="KW-0490">MHC I</keyword>
<dbReference type="GO" id="GO:0005615">
    <property type="term" value="C:extracellular space"/>
    <property type="evidence" value="ECO:0007669"/>
    <property type="project" value="TreeGrafter"/>
</dbReference>
<dbReference type="Ensembl" id="ENSSTOT00000025918.2">
    <property type="protein sequence ID" value="ENSSTOP00000016121.2"/>
    <property type="gene ID" value="ENSSTOG00000027066.2"/>
</dbReference>
<evidence type="ECO:0000256" key="12">
    <source>
        <dbReference type="SAM" id="SignalP"/>
    </source>
</evidence>
<comment type="function">
    <text evidence="1">Involved in the presentation of foreign antigens to the immune system.</text>
</comment>
<dbReference type="GeneTree" id="ENSGT01120000271826"/>
<evidence type="ECO:0000256" key="9">
    <source>
        <dbReference type="ARBA" id="ARBA00023180"/>
    </source>
</evidence>
<dbReference type="SMART" id="SM00407">
    <property type="entry name" value="IGc1"/>
    <property type="match status" value="1"/>
</dbReference>
<dbReference type="eggNOG" id="ENOG502RQEK">
    <property type="taxonomic scope" value="Eukaryota"/>
</dbReference>
<keyword evidence="12" id="KW-0732">Signal</keyword>
<dbReference type="GO" id="GO:0005102">
    <property type="term" value="F:signaling receptor binding"/>
    <property type="evidence" value="ECO:0007669"/>
    <property type="project" value="TreeGrafter"/>
</dbReference>
<keyword evidence="15" id="KW-1185">Reference proteome</keyword>
<dbReference type="GO" id="GO:0098553">
    <property type="term" value="C:lumenal side of endoplasmic reticulum membrane"/>
    <property type="evidence" value="ECO:0007669"/>
    <property type="project" value="UniProtKB-ARBA"/>
</dbReference>
<dbReference type="PROSITE" id="PS50835">
    <property type="entry name" value="IG_LIKE"/>
    <property type="match status" value="1"/>
</dbReference>
<reference evidence="14" key="3">
    <citation type="submission" date="2025-09" db="UniProtKB">
        <authorList>
            <consortium name="Ensembl"/>
        </authorList>
    </citation>
    <scope>IDENTIFICATION</scope>
</reference>
<accession>I3MVH6</accession>
<dbReference type="FunFam" id="3.30.500.10:FF:000001">
    <property type="entry name" value="H-2 class I histocompatibility antigen, alpha chain"/>
    <property type="match status" value="1"/>
</dbReference>
<dbReference type="GO" id="GO:0042612">
    <property type="term" value="C:MHC class I protein complex"/>
    <property type="evidence" value="ECO:0007669"/>
    <property type="project" value="UniProtKB-KW"/>
</dbReference>
<dbReference type="Proteomes" id="UP000005215">
    <property type="component" value="Unassembled WGS sequence"/>
</dbReference>
<name>I3MVH6_ICTTR</name>
<evidence type="ECO:0000259" key="13">
    <source>
        <dbReference type="PROSITE" id="PS50835"/>
    </source>
</evidence>
<dbReference type="InParanoid" id="I3MVH6"/>
<keyword evidence="6" id="KW-0391">Immunity</keyword>
<proteinExistence type="inferred from homology"/>
<evidence type="ECO:0000256" key="11">
    <source>
        <dbReference type="SAM" id="Phobius"/>
    </source>
</evidence>
<keyword evidence="9" id="KW-0325">Glycoprotein</keyword>
<dbReference type="InterPro" id="IPR036179">
    <property type="entry name" value="Ig-like_dom_sf"/>
</dbReference>
<dbReference type="InterPro" id="IPR013783">
    <property type="entry name" value="Ig-like_fold"/>
</dbReference>
<evidence type="ECO:0000256" key="2">
    <source>
        <dbReference type="ARBA" id="ARBA00004479"/>
    </source>
</evidence>
<dbReference type="GO" id="GO:0030670">
    <property type="term" value="C:phagocytic vesicle membrane"/>
    <property type="evidence" value="ECO:0007669"/>
    <property type="project" value="UniProtKB-ARBA"/>
</dbReference>
<organism evidence="14 15">
    <name type="scientific">Ictidomys tridecemlineatus</name>
    <name type="common">Thirteen-lined ground squirrel</name>
    <name type="synonym">Spermophilus tridecemlineatus</name>
    <dbReference type="NCBI Taxonomy" id="43179"/>
    <lineage>
        <taxon>Eukaryota</taxon>
        <taxon>Metazoa</taxon>
        <taxon>Chordata</taxon>
        <taxon>Craniata</taxon>
        <taxon>Vertebrata</taxon>
        <taxon>Euteleostomi</taxon>
        <taxon>Mammalia</taxon>
        <taxon>Eutheria</taxon>
        <taxon>Euarchontoglires</taxon>
        <taxon>Glires</taxon>
        <taxon>Rodentia</taxon>
        <taxon>Sciuromorpha</taxon>
        <taxon>Sciuridae</taxon>
        <taxon>Xerinae</taxon>
        <taxon>Marmotini</taxon>
        <taxon>Ictidomys</taxon>
    </lineage>
</organism>
<dbReference type="PRINTS" id="PR01638">
    <property type="entry name" value="MHCCLASSI"/>
</dbReference>
<dbReference type="InterPro" id="IPR003597">
    <property type="entry name" value="Ig_C1-set"/>
</dbReference>
<feature type="transmembrane region" description="Helical" evidence="11">
    <location>
        <begin position="316"/>
        <end position="340"/>
    </location>
</feature>
<dbReference type="InterPro" id="IPR037055">
    <property type="entry name" value="MHC_I-like_Ag-recog_sf"/>
</dbReference>
<dbReference type="GO" id="GO:0006955">
    <property type="term" value="P:immune response"/>
    <property type="evidence" value="ECO:0007669"/>
    <property type="project" value="TreeGrafter"/>
</dbReference>
<evidence type="ECO:0000256" key="10">
    <source>
        <dbReference type="RuleBase" id="RU004439"/>
    </source>
</evidence>
<dbReference type="SUPFAM" id="SSF48726">
    <property type="entry name" value="Immunoglobulin"/>
    <property type="match status" value="1"/>
</dbReference>
<dbReference type="InterPro" id="IPR001039">
    <property type="entry name" value="MHC_I_a_a1/a2"/>
</dbReference>
<dbReference type="CDD" id="cd07698">
    <property type="entry name" value="IgC1_MHC_I_alpha3"/>
    <property type="match status" value="1"/>
</dbReference>
<feature type="chain" id="PRO_5012903940" description="Ig-like domain-containing protein" evidence="12">
    <location>
        <begin position="27"/>
        <end position="370"/>
    </location>
</feature>
<dbReference type="Pfam" id="PF00129">
    <property type="entry name" value="MHC_I"/>
    <property type="match status" value="1"/>
</dbReference>
<reference evidence="14" key="2">
    <citation type="submission" date="2025-08" db="UniProtKB">
        <authorList>
            <consortium name="Ensembl"/>
        </authorList>
    </citation>
    <scope>IDENTIFICATION</scope>
</reference>
<dbReference type="SUPFAM" id="SSF54452">
    <property type="entry name" value="MHC antigen-recognition domain"/>
    <property type="match status" value="1"/>
</dbReference>
<dbReference type="STRING" id="43179.ENSSTOP00000016121"/>
<dbReference type="GO" id="GO:0002476">
    <property type="term" value="P:antigen processing and presentation of endogenous peptide antigen via MHC class Ib"/>
    <property type="evidence" value="ECO:0007669"/>
    <property type="project" value="TreeGrafter"/>
</dbReference>
<keyword evidence="7 11" id="KW-1133">Transmembrane helix</keyword>
<comment type="similarity">
    <text evidence="3 10">Belongs to the MHC class I family.</text>
</comment>
<dbReference type="GO" id="GO:0002486">
    <property type="term" value="P:antigen processing and presentation of endogenous peptide antigen via MHC class I via ER pathway, TAP-independent"/>
    <property type="evidence" value="ECO:0007669"/>
    <property type="project" value="TreeGrafter"/>
</dbReference>
<protein>
    <recommendedName>
        <fullName evidence="13">Ig-like domain-containing protein</fullName>
    </recommendedName>
</protein>
<evidence type="ECO:0000313" key="14">
    <source>
        <dbReference type="Ensembl" id="ENSSTOP00000016121.2"/>
    </source>
</evidence>
<dbReference type="Gene3D" id="3.30.500.10">
    <property type="entry name" value="MHC class I-like antigen recognition-like"/>
    <property type="match status" value="1"/>
</dbReference>
<dbReference type="EMBL" id="AGTP01099491">
    <property type="status" value="NOT_ANNOTATED_CDS"/>
    <property type="molecule type" value="Genomic_DNA"/>
</dbReference>
<dbReference type="InterPro" id="IPR003006">
    <property type="entry name" value="Ig/MHC_CS"/>
</dbReference>
<dbReference type="Gene3D" id="2.60.40.10">
    <property type="entry name" value="Immunoglobulins"/>
    <property type="match status" value="1"/>
</dbReference>
<dbReference type="PROSITE" id="PS00290">
    <property type="entry name" value="IG_MHC"/>
    <property type="match status" value="1"/>
</dbReference>
<dbReference type="InterPro" id="IPR007110">
    <property type="entry name" value="Ig-like_dom"/>
</dbReference>
<dbReference type="HOGENOM" id="CLU_047501_1_1_1"/>
<dbReference type="InterPro" id="IPR011162">
    <property type="entry name" value="MHC_I/II-like_Ag-recog"/>
</dbReference>
<dbReference type="AlphaFoldDB" id="I3MVH6"/>
<feature type="domain" description="Ig-like" evidence="13">
    <location>
        <begin position="217"/>
        <end position="303"/>
    </location>
</feature>
<dbReference type="PANTHER" id="PTHR16675:SF251">
    <property type="entry name" value="HLA CLASS I HISTOCOMPATIBILITY ANTIGEN, C ALPHA CHAIN"/>
    <property type="match status" value="1"/>
</dbReference>
<keyword evidence="8 11" id="KW-0472">Membrane</keyword>
<evidence type="ECO:0000256" key="7">
    <source>
        <dbReference type="ARBA" id="ARBA00022989"/>
    </source>
</evidence>